<reference evidence="2" key="2">
    <citation type="submission" date="2025-09" db="UniProtKB">
        <authorList>
            <consortium name="Ensembl"/>
        </authorList>
    </citation>
    <scope>IDENTIFICATION</scope>
</reference>
<sequence>GSAQEGVQRWELFWVEDVERHLVPGLENEGHLVPGLEDEGHLVPGLENEGHLVPGLENEGHLVPGLENEGHLVPGLENEGHLIPGLEDEGHLVPGLEDEGLGCGVVVWKAGRSHSGTGELVELICLVRMERVQRWEPPCGGATAAQRGRSQTRSGWRSTSRGMRALRVWTNWDCLSRLPSRPPTQHRLGPAAILTRQTSSSWTLGPHLKVGVGFFHM</sequence>
<dbReference type="GeneTree" id="ENSGT01150000289817"/>
<dbReference type="AlphaFoldDB" id="A0A3Q3FNY5"/>
<reference evidence="2" key="1">
    <citation type="submission" date="2025-08" db="UniProtKB">
        <authorList>
            <consortium name="Ensembl"/>
        </authorList>
    </citation>
    <scope>IDENTIFICATION</scope>
</reference>
<evidence type="ECO:0000313" key="2">
    <source>
        <dbReference type="Ensembl" id="ENSLBEP00000022221.1"/>
    </source>
</evidence>
<dbReference type="STRING" id="56723.ENSLBEP00000022221"/>
<dbReference type="InParanoid" id="A0A3Q3FNY5"/>
<evidence type="ECO:0000256" key="1">
    <source>
        <dbReference type="SAM" id="MobiDB-lite"/>
    </source>
</evidence>
<protein>
    <submittedName>
        <fullName evidence="2">Uncharacterized protein</fullName>
    </submittedName>
</protein>
<dbReference type="Proteomes" id="UP000261660">
    <property type="component" value="Unplaced"/>
</dbReference>
<accession>A0A3Q3FNY5</accession>
<feature type="compositionally biased region" description="Polar residues" evidence="1">
    <location>
        <begin position="148"/>
        <end position="159"/>
    </location>
</feature>
<organism evidence="2 3">
    <name type="scientific">Labrus bergylta</name>
    <name type="common">ballan wrasse</name>
    <dbReference type="NCBI Taxonomy" id="56723"/>
    <lineage>
        <taxon>Eukaryota</taxon>
        <taxon>Metazoa</taxon>
        <taxon>Chordata</taxon>
        <taxon>Craniata</taxon>
        <taxon>Vertebrata</taxon>
        <taxon>Euteleostomi</taxon>
        <taxon>Actinopterygii</taxon>
        <taxon>Neopterygii</taxon>
        <taxon>Teleostei</taxon>
        <taxon>Neoteleostei</taxon>
        <taxon>Acanthomorphata</taxon>
        <taxon>Eupercaria</taxon>
        <taxon>Labriformes</taxon>
        <taxon>Labridae</taxon>
        <taxon>Labrus</taxon>
    </lineage>
</organism>
<dbReference type="Ensembl" id="ENSLBET00000023396.1">
    <property type="protein sequence ID" value="ENSLBEP00000022221.1"/>
    <property type="gene ID" value="ENSLBEG00000017074.1"/>
</dbReference>
<evidence type="ECO:0000313" key="3">
    <source>
        <dbReference type="Proteomes" id="UP000261660"/>
    </source>
</evidence>
<proteinExistence type="predicted"/>
<keyword evidence="3" id="KW-1185">Reference proteome</keyword>
<feature type="region of interest" description="Disordered" evidence="1">
    <location>
        <begin position="139"/>
        <end position="159"/>
    </location>
</feature>
<name>A0A3Q3FNY5_9LABR</name>